<organism evidence="1 2">
    <name type="scientific">Sulfitobacter guttiformis</name>
    <dbReference type="NCBI Taxonomy" id="74349"/>
    <lineage>
        <taxon>Bacteria</taxon>
        <taxon>Pseudomonadati</taxon>
        <taxon>Pseudomonadota</taxon>
        <taxon>Alphaproteobacteria</taxon>
        <taxon>Rhodobacterales</taxon>
        <taxon>Roseobacteraceae</taxon>
        <taxon>Sulfitobacter</taxon>
    </lineage>
</organism>
<evidence type="ECO:0000313" key="1">
    <source>
        <dbReference type="EMBL" id="RKE93624.1"/>
    </source>
</evidence>
<dbReference type="STRING" id="1443111.Z949_1824"/>
<proteinExistence type="predicted"/>
<dbReference type="RefSeq" id="WP_025062326.1">
    <property type="nucleotide sequence ID" value="NZ_RAQK01000002.1"/>
</dbReference>
<dbReference type="EMBL" id="RAQK01000002">
    <property type="protein sequence ID" value="RKE93624.1"/>
    <property type="molecule type" value="Genomic_DNA"/>
</dbReference>
<keyword evidence="2" id="KW-1185">Reference proteome</keyword>
<reference evidence="1 2" key="1">
    <citation type="submission" date="2018-09" db="EMBL/GenBank/DDBJ databases">
        <title>Genomic Encyclopedia of Archaeal and Bacterial Type Strains, Phase II (KMG-II): from individual species to whole genera.</title>
        <authorList>
            <person name="Goeker M."/>
        </authorList>
    </citation>
    <scope>NUCLEOTIDE SEQUENCE [LARGE SCALE GENOMIC DNA]</scope>
    <source>
        <strain evidence="1 2">DSM 11458</strain>
    </source>
</reference>
<evidence type="ECO:0000313" key="2">
    <source>
        <dbReference type="Proteomes" id="UP000284407"/>
    </source>
</evidence>
<dbReference type="Proteomes" id="UP000284407">
    <property type="component" value="Unassembled WGS sequence"/>
</dbReference>
<accession>A0A420DHC2</accession>
<dbReference type="AlphaFoldDB" id="A0A420DHC2"/>
<sequence length="153" mass="17152">MNFTTEDFKISNKAMTFDMADYFVAREQREEFKSDRSIAERKREEQIAGRKEHIGRAIECFKIGDLDGCKEMCILSGGDQDEFTGLMIDIAASLSASGSDGAQKGLSDTLMTMMKCYMKAISSADSRWEDFNIVDEAFGFLACSYLEKNEPIG</sequence>
<gene>
    <name evidence="1" type="ORF">C8N30_2701</name>
</gene>
<comment type="caution">
    <text evidence="1">The sequence shown here is derived from an EMBL/GenBank/DDBJ whole genome shotgun (WGS) entry which is preliminary data.</text>
</comment>
<name>A0A420DHC2_9RHOB</name>
<protein>
    <submittedName>
        <fullName evidence="1">Uncharacterized protein</fullName>
    </submittedName>
</protein>